<dbReference type="PANTHER" id="PTHR30146">
    <property type="entry name" value="LACI-RELATED TRANSCRIPTIONAL REPRESSOR"/>
    <property type="match status" value="1"/>
</dbReference>
<dbReference type="Gene3D" id="3.40.50.2300">
    <property type="match status" value="2"/>
</dbReference>
<dbReference type="Gene3D" id="1.10.260.40">
    <property type="entry name" value="lambda repressor-like DNA-binding domains"/>
    <property type="match status" value="1"/>
</dbReference>
<dbReference type="InterPro" id="IPR046335">
    <property type="entry name" value="LacI/GalR-like_sensor"/>
</dbReference>
<evidence type="ECO:0000256" key="3">
    <source>
        <dbReference type="ARBA" id="ARBA00023163"/>
    </source>
</evidence>
<organism evidence="5 6">
    <name type="scientific">Natronomicrosphaera hydrolytica</name>
    <dbReference type="NCBI Taxonomy" id="3242702"/>
    <lineage>
        <taxon>Bacteria</taxon>
        <taxon>Pseudomonadati</taxon>
        <taxon>Planctomycetota</taxon>
        <taxon>Phycisphaerae</taxon>
        <taxon>Phycisphaerales</taxon>
        <taxon>Phycisphaeraceae</taxon>
        <taxon>Natronomicrosphaera</taxon>
    </lineage>
</organism>
<evidence type="ECO:0000256" key="1">
    <source>
        <dbReference type="ARBA" id="ARBA00023015"/>
    </source>
</evidence>
<dbReference type="Pfam" id="PF13377">
    <property type="entry name" value="Peripla_BP_3"/>
    <property type="match status" value="1"/>
</dbReference>
<reference evidence="5 6" key="1">
    <citation type="submission" date="2024-08" db="EMBL/GenBank/DDBJ databases">
        <title>Whole-genome sequencing of halo(alkali)philic microorganisms from hypersaline lakes.</title>
        <authorList>
            <person name="Sorokin D.Y."/>
            <person name="Merkel A.Y."/>
            <person name="Messina E."/>
            <person name="Yakimov M."/>
        </authorList>
    </citation>
    <scope>NUCLEOTIDE SEQUENCE [LARGE SCALE GENOMIC DNA]</scope>
    <source>
        <strain evidence="5 6">AB-hyl4</strain>
    </source>
</reference>
<keyword evidence="1" id="KW-0805">Transcription regulation</keyword>
<dbReference type="GO" id="GO:0003677">
    <property type="term" value="F:DNA binding"/>
    <property type="evidence" value="ECO:0007669"/>
    <property type="project" value="UniProtKB-KW"/>
</dbReference>
<dbReference type="SUPFAM" id="SSF47413">
    <property type="entry name" value="lambda repressor-like DNA-binding domains"/>
    <property type="match status" value="1"/>
</dbReference>
<keyword evidence="6" id="KW-1185">Reference proteome</keyword>
<protein>
    <submittedName>
        <fullName evidence="5">LacI family DNA-binding transcriptional regulator</fullName>
    </submittedName>
</protein>
<sequence>MKVVTLKAVAEKAAVARSTATHVLGGRGDELGIRLETQERVRQAARELRYQPNYLARGLTGGATQTLGVIWSFAAYHPHMMMRRELAMRLHTRGYQPLMADSFNDKERVRRDLDEFRRRGVDGLIIRPSSDLAGDKGIVKEIDRWSRKVVVADEVSTPLMRQSWPAVVREVQPAMDELARHLAATGRRRPGVLISSLGGNQAKTAAFLAALESHGLPGSWDQVVSLEGLYEKSQDDHCQMFEEGIGRAGLDFRRFDALLCNCDEGAAMVLRACEQQGVRVPEDLALIGFNDSPFCKGLSPRLASIGWENAKTADLVMQLMFSQLEGKTVEGVRESVPLTFQWRESAG</sequence>
<feature type="domain" description="HTH lacI-type" evidence="4">
    <location>
        <begin position="4"/>
        <end position="61"/>
    </location>
</feature>
<evidence type="ECO:0000256" key="2">
    <source>
        <dbReference type="ARBA" id="ARBA00023125"/>
    </source>
</evidence>
<dbReference type="PANTHER" id="PTHR30146:SF138">
    <property type="entry name" value="TRANSCRIPTIONAL REGULATORY PROTEIN"/>
    <property type="match status" value="1"/>
</dbReference>
<dbReference type="SUPFAM" id="SSF53822">
    <property type="entry name" value="Periplasmic binding protein-like I"/>
    <property type="match status" value="1"/>
</dbReference>
<accession>A0ABV4U5U3</accession>
<dbReference type="SMART" id="SM00354">
    <property type="entry name" value="HTH_LACI"/>
    <property type="match status" value="1"/>
</dbReference>
<gene>
    <name evidence="5" type="ORF">ACERK3_07950</name>
</gene>
<keyword evidence="2 5" id="KW-0238">DNA-binding</keyword>
<dbReference type="CDD" id="cd01392">
    <property type="entry name" value="HTH_LacI"/>
    <property type="match status" value="1"/>
</dbReference>
<dbReference type="CDD" id="cd06267">
    <property type="entry name" value="PBP1_LacI_sugar_binding-like"/>
    <property type="match status" value="1"/>
</dbReference>
<dbReference type="InterPro" id="IPR028082">
    <property type="entry name" value="Peripla_BP_I"/>
</dbReference>
<keyword evidence="3" id="KW-0804">Transcription</keyword>
<evidence type="ECO:0000313" key="6">
    <source>
        <dbReference type="Proteomes" id="UP001575105"/>
    </source>
</evidence>
<name>A0ABV4U5U3_9BACT</name>
<dbReference type="PROSITE" id="PS50932">
    <property type="entry name" value="HTH_LACI_2"/>
    <property type="match status" value="1"/>
</dbReference>
<proteinExistence type="predicted"/>
<evidence type="ECO:0000259" key="4">
    <source>
        <dbReference type="PROSITE" id="PS50932"/>
    </source>
</evidence>
<dbReference type="InterPro" id="IPR000843">
    <property type="entry name" value="HTH_LacI"/>
</dbReference>
<dbReference type="Pfam" id="PF00356">
    <property type="entry name" value="LacI"/>
    <property type="match status" value="1"/>
</dbReference>
<dbReference type="RefSeq" id="WP_425345151.1">
    <property type="nucleotide sequence ID" value="NZ_JBGUBD010000004.1"/>
</dbReference>
<evidence type="ECO:0000313" key="5">
    <source>
        <dbReference type="EMBL" id="MFA9478227.1"/>
    </source>
</evidence>
<dbReference type="InterPro" id="IPR010982">
    <property type="entry name" value="Lambda_DNA-bd_dom_sf"/>
</dbReference>
<dbReference type="Proteomes" id="UP001575105">
    <property type="component" value="Unassembled WGS sequence"/>
</dbReference>
<dbReference type="EMBL" id="JBGUBD010000004">
    <property type="protein sequence ID" value="MFA9478227.1"/>
    <property type="molecule type" value="Genomic_DNA"/>
</dbReference>
<comment type="caution">
    <text evidence="5">The sequence shown here is derived from an EMBL/GenBank/DDBJ whole genome shotgun (WGS) entry which is preliminary data.</text>
</comment>